<dbReference type="GO" id="GO:0016757">
    <property type="term" value="F:glycosyltransferase activity"/>
    <property type="evidence" value="ECO:0007669"/>
    <property type="project" value="TreeGrafter"/>
</dbReference>
<protein>
    <recommendedName>
        <fullName evidence="4">D-inositol 3-phosphate glycosyltransferase</fullName>
    </recommendedName>
</protein>
<dbReference type="EMBL" id="BMJY01000002">
    <property type="protein sequence ID" value="GGH37496.1"/>
    <property type="molecule type" value="Genomic_DNA"/>
</dbReference>
<comment type="caution">
    <text evidence="2">The sequence shown here is derived from an EMBL/GenBank/DDBJ whole genome shotgun (WGS) entry which is preliminary data.</text>
</comment>
<dbReference type="Pfam" id="PF13692">
    <property type="entry name" value="Glyco_trans_1_4"/>
    <property type="match status" value="1"/>
</dbReference>
<reference evidence="2" key="1">
    <citation type="journal article" date="2014" name="Int. J. Syst. Evol. Microbiol.">
        <title>Complete genome sequence of Corynebacterium casei LMG S-19264T (=DSM 44701T), isolated from a smear-ripened cheese.</title>
        <authorList>
            <consortium name="US DOE Joint Genome Institute (JGI-PGF)"/>
            <person name="Walter F."/>
            <person name="Albersmeier A."/>
            <person name="Kalinowski J."/>
            <person name="Ruckert C."/>
        </authorList>
    </citation>
    <scope>NUCLEOTIDE SEQUENCE</scope>
    <source>
        <strain evidence="2">CGMCC 1.15794</strain>
    </source>
</reference>
<name>A0A917IDH1_9MICO</name>
<dbReference type="GO" id="GO:0009103">
    <property type="term" value="P:lipopolysaccharide biosynthetic process"/>
    <property type="evidence" value="ECO:0007669"/>
    <property type="project" value="TreeGrafter"/>
</dbReference>
<evidence type="ECO:0008006" key="4">
    <source>
        <dbReference type="Google" id="ProtNLM"/>
    </source>
</evidence>
<sequence length="360" mass="37824">MTVRLRIVLDQLVSATDPDLAMASRSLALALAEAAPGGCGVEAIAPAGWMPVLPGVDEGRRLPLGRRETAAAWQLGVVAGVGGGMIHSPTLMAPLVRHDRVHDHDQTVVTLWDLRAWEAPEEMPRAQVIWERAMLRRAARYADAVVVPTHAIAERLASHAELGERVHVIAGAAPDGFAAPSDAEARRRDLRVGSGYLVMAGGVAPSDGLAAGLRAAAPTGLDIVIIDVPEGEEAAVTELAAASGVAEQRVHPRSGLDHGDRAAVLAAAGGFLAPSARGAWPWRVIEAMAMGTPVVATDSDVHREVVLDGGLVVPEPDLEDAVADALGDGRDRLRVLAQDRARAFSWQGAAERVWQVHADL</sequence>
<dbReference type="Proteomes" id="UP000657592">
    <property type="component" value="Unassembled WGS sequence"/>
</dbReference>
<dbReference type="PANTHER" id="PTHR46401:SF2">
    <property type="entry name" value="GLYCOSYLTRANSFERASE WBBK-RELATED"/>
    <property type="match status" value="1"/>
</dbReference>
<dbReference type="PANTHER" id="PTHR46401">
    <property type="entry name" value="GLYCOSYLTRANSFERASE WBBK-RELATED"/>
    <property type="match status" value="1"/>
</dbReference>
<reference evidence="2" key="2">
    <citation type="submission" date="2020-09" db="EMBL/GenBank/DDBJ databases">
        <authorList>
            <person name="Sun Q."/>
            <person name="Zhou Y."/>
        </authorList>
    </citation>
    <scope>NUCLEOTIDE SEQUENCE</scope>
    <source>
        <strain evidence="2">CGMCC 1.15794</strain>
    </source>
</reference>
<proteinExistence type="predicted"/>
<keyword evidence="3" id="KW-1185">Reference proteome</keyword>
<gene>
    <name evidence="2" type="ORF">GCM10010921_07390</name>
</gene>
<accession>A0A917IDH1</accession>
<evidence type="ECO:0000313" key="2">
    <source>
        <dbReference type="EMBL" id="GGH37496.1"/>
    </source>
</evidence>
<dbReference type="RefSeq" id="WP_188754900.1">
    <property type="nucleotide sequence ID" value="NZ_BMJY01000002.1"/>
</dbReference>
<keyword evidence="1" id="KW-0808">Transferase</keyword>
<dbReference type="Gene3D" id="3.40.50.2000">
    <property type="entry name" value="Glycogen Phosphorylase B"/>
    <property type="match status" value="2"/>
</dbReference>
<evidence type="ECO:0000313" key="3">
    <source>
        <dbReference type="Proteomes" id="UP000657592"/>
    </source>
</evidence>
<dbReference type="AlphaFoldDB" id="A0A917IDH1"/>
<evidence type="ECO:0000256" key="1">
    <source>
        <dbReference type="ARBA" id="ARBA00022679"/>
    </source>
</evidence>
<dbReference type="SUPFAM" id="SSF53756">
    <property type="entry name" value="UDP-Glycosyltransferase/glycogen phosphorylase"/>
    <property type="match status" value="1"/>
</dbReference>
<organism evidence="2 3">
    <name type="scientific">Microbacterium album</name>
    <dbReference type="NCBI Taxonomy" id="2053191"/>
    <lineage>
        <taxon>Bacteria</taxon>
        <taxon>Bacillati</taxon>
        <taxon>Actinomycetota</taxon>
        <taxon>Actinomycetes</taxon>
        <taxon>Micrococcales</taxon>
        <taxon>Microbacteriaceae</taxon>
        <taxon>Microbacterium</taxon>
    </lineage>
</organism>